<dbReference type="EMBL" id="JH600070">
    <property type="protein sequence ID" value="EIJ43841.1"/>
    <property type="molecule type" value="Genomic_DNA"/>
</dbReference>
<dbReference type="InterPro" id="IPR029052">
    <property type="entry name" value="Metallo-depent_PP-like"/>
</dbReference>
<protein>
    <submittedName>
        <fullName evidence="6">Putative phosphohydrolase</fullName>
    </submittedName>
</protein>
<evidence type="ECO:0000313" key="7">
    <source>
        <dbReference type="Proteomes" id="UP000005744"/>
    </source>
</evidence>
<dbReference type="GO" id="GO:0046872">
    <property type="term" value="F:metal ion binding"/>
    <property type="evidence" value="ECO:0007669"/>
    <property type="project" value="UniProtKB-KW"/>
</dbReference>
<evidence type="ECO:0000313" key="6">
    <source>
        <dbReference type="EMBL" id="EIJ43841.1"/>
    </source>
</evidence>
<dbReference type="InterPro" id="IPR050884">
    <property type="entry name" value="CNP_phosphodiesterase-III"/>
</dbReference>
<dbReference type="PANTHER" id="PTHR42988">
    <property type="entry name" value="PHOSPHOHYDROLASE"/>
    <property type="match status" value="1"/>
</dbReference>
<dbReference type="STRING" id="395493.BegalDRAFT_3014"/>
<dbReference type="PANTHER" id="PTHR42988:SF2">
    <property type="entry name" value="CYCLIC NUCLEOTIDE PHOSPHODIESTERASE CBUA0032-RELATED"/>
    <property type="match status" value="1"/>
</dbReference>
<keyword evidence="7" id="KW-1185">Reference proteome</keyword>
<keyword evidence="1" id="KW-0479">Metal-binding</keyword>
<dbReference type="AlphaFoldDB" id="I3CJP8"/>
<keyword evidence="3" id="KW-0408">Iron</keyword>
<reference evidence="6 7" key="1">
    <citation type="submission" date="2011-11" db="EMBL/GenBank/DDBJ databases">
        <title>Improved High-Quality Draft sequence of Beggiatoa alba B18lD.</title>
        <authorList>
            <consortium name="US DOE Joint Genome Institute"/>
            <person name="Lucas S."/>
            <person name="Han J."/>
            <person name="Lapidus A."/>
            <person name="Cheng J.-F."/>
            <person name="Goodwin L."/>
            <person name="Pitluck S."/>
            <person name="Peters L."/>
            <person name="Mikhailova N."/>
            <person name="Held B."/>
            <person name="Detter J.C."/>
            <person name="Han C."/>
            <person name="Tapia R."/>
            <person name="Land M."/>
            <person name="Hauser L."/>
            <person name="Kyrpides N."/>
            <person name="Ivanova N."/>
            <person name="Pagani I."/>
            <person name="Samuel K."/>
            <person name="Teske A."/>
            <person name="Mueller J."/>
            <person name="Woyke T."/>
        </authorList>
    </citation>
    <scope>NUCLEOTIDE SEQUENCE [LARGE SCALE GENOMIC DNA]</scope>
    <source>
        <strain evidence="6 7">B18LD</strain>
    </source>
</reference>
<dbReference type="Gene3D" id="3.60.21.10">
    <property type="match status" value="1"/>
</dbReference>
<name>I3CJP8_9GAMM</name>
<dbReference type="eggNOG" id="COG1409">
    <property type="taxonomic scope" value="Bacteria"/>
</dbReference>
<organism evidence="6 7">
    <name type="scientific">Beggiatoa alba B18LD</name>
    <dbReference type="NCBI Taxonomy" id="395493"/>
    <lineage>
        <taxon>Bacteria</taxon>
        <taxon>Pseudomonadati</taxon>
        <taxon>Pseudomonadota</taxon>
        <taxon>Gammaproteobacteria</taxon>
        <taxon>Thiotrichales</taxon>
        <taxon>Thiotrichaceae</taxon>
        <taxon>Beggiatoa</taxon>
    </lineage>
</organism>
<evidence type="ECO:0000259" key="5">
    <source>
        <dbReference type="Pfam" id="PF00149"/>
    </source>
</evidence>
<dbReference type="HOGENOM" id="CLU_070320_0_1_6"/>
<dbReference type="Pfam" id="PF00149">
    <property type="entry name" value="Metallophos"/>
    <property type="match status" value="1"/>
</dbReference>
<proteinExistence type="inferred from homology"/>
<gene>
    <name evidence="6" type="ORF">BegalDRAFT_3014</name>
</gene>
<comment type="similarity">
    <text evidence="4">Belongs to the cyclic nucleotide phosphodiesterase class-III family.</text>
</comment>
<dbReference type="GO" id="GO:0016787">
    <property type="term" value="F:hydrolase activity"/>
    <property type="evidence" value="ECO:0007669"/>
    <property type="project" value="UniProtKB-KW"/>
</dbReference>
<accession>I3CJP8</accession>
<dbReference type="OrthoDB" id="9811542at2"/>
<evidence type="ECO:0000256" key="3">
    <source>
        <dbReference type="ARBA" id="ARBA00023004"/>
    </source>
</evidence>
<sequence length="250" mass="28343">MIATQSPSVLRIAQITDLHLGSDKHLLHGVDVYRQLSQVLTILEKKPLDLLVLSGDLALNHGEAEAYQWLRDRLANFPAPYVVMAGNHDVVATMGEYFAIQADIQAGELYFSRVIKGLPLLFLDTSSYYLPPQQLAWLRELAVTQPTLLFMHHPPIFCGCTFMDNRYSLKNKAETWAVLQQKTAIQHIFCGHYHTDKVITQAGKQIYLTPSTMLQIAPEPVDFQIAHTRAGWREIVWDGAQLKTWVSFLD</sequence>
<evidence type="ECO:0000256" key="4">
    <source>
        <dbReference type="ARBA" id="ARBA00025742"/>
    </source>
</evidence>
<keyword evidence="2 6" id="KW-0378">Hydrolase</keyword>
<dbReference type="InterPro" id="IPR004843">
    <property type="entry name" value="Calcineurin-like_PHP"/>
</dbReference>
<evidence type="ECO:0000256" key="1">
    <source>
        <dbReference type="ARBA" id="ARBA00022723"/>
    </source>
</evidence>
<dbReference type="SUPFAM" id="SSF56300">
    <property type="entry name" value="Metallo-dependent phosphatases"/>
    <property type="match status" value="1"/>
</dbReference>
<evidence type="ECO:0000256" key="2">
    <source>
        <dbReference type="ARBA" id="ARBA00022801"/>
    </source>
</evidence>
<dbReference type="RefSeq" id="WP_002691377.1">
    <property type="nucleotide sequence ID" value="NZ_JH600070.1"/>
</dbReference>
<feature type="domain" description="Calcineurin-like phosphoesterase" evidence="5">
    <location>
        <begin position="10"/>
        <end position="195"/>
    </location>
</feature>
<dbReference type="Proteomes" id="UP000005744">
    <property type="component" value="Unassembled WGS sequence"/>
</dbReference>